<dbReference type="PANTHER" id="PTHR35497">
    <property type="entry name" value="ACYL-UDP-N-ACETYLGLUCOSAMINE O-ACYLTRANSFERASE"/>
    <property type="match status" value="1"/>
</dbReference>
<accession>A0A2P5EQJ2</accession>
<dbReference type="PROSITE" id="PS51375">
    <property type="entry name" value="PPR"/>
    <property type="match status" value="1"/>
</dbReference>
<dbReference type="InterPro" id="IPR002885">
    <property type="entry name" value="PPR_rpt"/>
</dbReference>
<dbReference type="AlphaFoldDB" id="A0A2P5EQJ2"/>
<comment type="caution">
    <text evidence="4">The sequence shown here is derived from an EMBL/GenBank/DDBJ whole genome shotgun (WGS) entry which is preliminary data.</text>
</comment>
<dbReference type="Gene3D" id="1.25.40.10">
    <property type="entry name" value="Tetratricopeptide repeat domain"/>
    <property type="match status" value="2"/>
</dbReference>
<keyword evidence="1" id="KW-0677">Repeat</keyword>
<sequence>MAGRGVLGLPRSDALAVTRTTVCSLKDQAKRTILRNVRSQGHTYVELREEGKKIIFFCTLCLAPCYSDSVLFDHLKGNLHNERLSTAKVTLLGPNPWPFNDGVVFFNNPTENDEQMAVSNGNQNRLLESQDNENNLAIVKYGENQETCANGHPRVDELGHQNEDLDYAIIDSEVNFISSEESLAGSGENCAVLIPGVRVGNEITSVEVREVGYGLIAARFQEKDGMSDDISRIWCEWLGKKPIENEDFCNIPKHDFAVVTFSYNNLNLGRMGFLDDVKALLCSSPTAESQNGEGTSRKRRKSFSDPEDVSENLRSQYESCGEDSSASAGSSLMLDQYDDQLMDTRFISNKAIRRELRRQKRLAAERMCDICQHKMLPGKDVATLMNMKTGRLACSSRNVNGAFHLFHTSCLIHWVLLCELEVLTNQSDAPKVKRKSRRKAAAKYNEVQNDNEKKALLTPINCLFCPECQGTGRIIDGQDEKPTVPLSKMFKYKIKVSDARRAWMKSPEVLDNCSTGFHFPSQSEEKFQISLWMTDSRFLKLSPSDAAVRLELIYKVHGLERVENYFNNMSRKIRTFYVYAALLRCYVRENSVKKAEATMEEIRNLGEAESTLDSLPYNVLINLYTQNGEFDKIDMLMQEMEIKGIPHDKYTLRNRISAYIAASDVSGMEKILKRMEEGPRFNADWKLYSLAAGGYLKLGLIQEAQAMLKKLEQEVSKMEPKKKKAAFMFLLTLSSGIGREELYRVWNRYKPTDGLIDAPYACMIRCLTKLDDIEGAERIFEEWESRCTIYDFRVVNDILTAYCKKGSFEKAESILNKVGEGRSPYASSWSILANGFVETNQMPKAVEMLKKALSIGRKGWMPNHITLAACLDYLKDQGDVTGMEEIIKLLRNMDVLSTDTYQRLMSTCDAAEESFSGVFCQNVNGSNVDDETNRAKTYSFSSGD</sequence>
<evidence type="ECO:0000256" key="3">
    <source>
        <dbReference type="SAM" id="MobiDB-lite"/>
    </source>
</evidence>
<reference evidence="5" key="1">
    <citation type="submission" date="2016-06" db="EMBL/GenBank/DDBJ databases">
        <title>Parallel loss of symbiosis genes in relatives of nitrogen-fixing non-legume Parasponia.</title>
        <authorList>
            <person name="Van Velzen R."/>
            <person name="Holmer R."/>
            <person name="Bu F."/>
            <person name="Rutten L."/>
            <person name="Van Zeijl A."/>
            <person name="Liu W."/>
            <person name="Santuari L."/>
            <person name="Cao Q."/>
            <person name="Sharma T."/>
            <person name="Shen D."/>
            <person name="Roswanjaya Y."/>
            <person name="Wardhani T."/>
            <person name="Kalhor M.S."/>
            <person name="Jansen J."/>
            <person name="Van den Hoogen J."/>
            <person name="Gungor B."/>
            <person name="Hartog M."/>
            <person name="Hontelez J."/>
            <person name="Verver J."/>
            <person name="Yang W.-C."/>
            <person name="Schijlen E."/>
            <person name="Repin R."/>
            <person name="Schilthuizen M."/>
            <person name="Schranz E."/>
            <person name="Heidstra R."/>
            <person name="Miyata K."/>
            <person name="Fedorova E."/>
            <person name="Kohlen W."/>
            <person name="Bisseling T."/>
            <person name="Smit S."/>
            <person name="Geurts R."/>
        </authorList>
    </citation>
    <scope>NUCLEOTIDE SEQUENCE [LARGE SCALE GENOMIC DNA]</scope>
    <source>
        <strain evidence="5">cv. RG33-2</strain>
    </source>
</reference>
<dbReference type="EMBL" id="JXTC01000112">
    <property type="protein sequence ID" value="PON87820.1"/>
    <property type="molecule type" value="Genomic_DNA"/>
</dbReference>
<feature type="region of interest" description="Disordered" evidence="3">
    <location>
        <begin position="285"/>
        <end position="328"/>
    </location>
</feature>
<dbReference type="Proteomes" id="UP000237000">
    <property type="component" value="Unassembled WGS sequence"/>
</dbReference>
<feature type="repeat" description="PPR" evidence="2">
    <location>
        <begin position="613"/>
        <end position="647"/>
    </location>
</feature>
<feature type="compositionally biased region" description="Polar residues" evidence="3">
    <location>
        <begin position="312"/>
        <end position="328"/>
    </location>
</feature>
<protein>
    <submittedName>
        <fullName evidence="4">Tetratricopeptide-like helical domain containing protein</fullName>
    </submittedName>
</protein>
<dbReference type="Pfam" id="PF01535">
    <property type="entry name" value="PPR"/>
    <property type="match status" value="5"/>
</dbReference>
<dbReference type="InParanoid" id="A0A2P5EQJ2"/>
<dbReference type="SUPFAM" id="SSF48452">
    <property type="entry name" value="TPR-like"/>
    <property type="match status" value="1"/>
</dbReference>
<evidence type="ECO:0000313" key="4">
    <source>
        <dbReference type="EMBL" id="PON87820.1"/>
    </source>
</evidence>
<evidence type="ECO:0000256" key="2">
    <source>
        <dbReference type="PROSITE-ProRule" id="PRU00708"/>
    </source>
</evidence>
<dbReference type="OrthoDB" id="1876367at2759"/>
<organism evidence="4 5">
    <name type="scientific">Trema orientale</name>
    <name type="common">Charcoal tree</name>
    <name type="synonym">Celtis orientalis</name>
    <dbReference type="NCBI Taxonomy" id="63057"/>
    <lineage>
        <taxon>Eukaryota</taxon>
        <taxon>Viridiplantae</taxon>
        <taxon>Streptophyta</taxon>
        <taxon>Embryophyta</taxon>
        <taxon>Tracheophyta</taxon>
        <taxon>Spermatophyta</taxon>
        <taxon>Magnoliopsida</taxon>
        <taxon>eudicotyledons</taxon>
        <taxon>Gunneridae</taxon>
        <taxon>Pentapetalae</taxon>
        <taxon>rosids</taxon>
        <taxon>fabids</taxon>
        <taxon>Rosales</taxon>
        <taxon>Cannabaceae</taxon>
        <taxon>Trema</taxon>
    </lineage>
</organism>
<evidence type="ECO:0000256" key="1">
    <source>
        <dbReference type="ARBA" id="ARBA00022737"/>
    </source>
</evidence>
<keyword evidence="5" id="KW-1185">Reference proteome</keyword>
<proteinExistence type="predicted"/>
<evidence type="ECO:0000313" key="5">
    <source>
        <dbReference type="Proteomes" id="UP000237000"/>
    </source>
</evidence>
<feature type="compositionally biased region" description="Polar residues" evidence="3">
    <location>
        <begin position="285"/>
        <end position="294"/>
    </location>
</feature>
<dbReference type="PANTHER" id="PTHR35497:SF1">
    <property type="entry name" value="ACYL-UDP-N-ACETYLGLUCOSAMINE O-ACYLTRANSFERASE"/>
    <property type="match status" value="1"/>
</dbReference>
<dbReference type="InterPro" id="IPR011990">
    <property type="entry name" value="TPR-like_helical_dom_sf"/>
</dbReference>
<dbReference type="FunCoup" id="A0A2P5EQJ2">
    <property type="interactions" value="2295"/>
</dbReference>
<name>A0A2P5EQJ2_TREOI</name>
<dbReference type="NCBIfam" id="TIGR00756">
    <property type="entry name" value="PPR"/>
    <property type="match status" value="2"/>
</dbReference>
<gene>
    <name evidence="4" type="ORF">TorRG33x02_163650</name>
</gene>